<dbReference type="EMBL" id="CP006019">
    <property type="protein sequence ID" value="AIF69556.1"/>
    <property type="molecule type" value="Genomic_DNA"/>
</dbReference>
<organism evidence="1 2">
    <name type="scientific">Palaeococcus pacificus DY20341</name>
    <dbReference type="NCBI Taxonomy" id="1343739"/>
    <lineage>
        <taxon>Archaea</taxon>
        <taxon>Methanobacteriati</taxon>
        <taxon>Methanobacteriota</taxon>
        <taxon>Thermococci</taxon>
        <taxon>Thermococcales</taxon>
        <taxon>Thermococcaceae</taxon>
        <taxon>Palaeococcus</taxon>
    </lineage>
</organism>
<dbReference type="HOGENOM" id="CLU_707166_0_0_2"/>
<dbReference type="eggNOG" id="arCOG02733">
    <property type="taxonomic scope" value="Archaea"/>
</dbReference>
<dbReference type="Proteomes" id="UP000027981">
    <property type="component" value="Chromosome"/>
</dbReference>
<keyword evidence="2" id="KW-1185">Reference proteome</keyword>
<dbReference type="AlphaFoldDB" id="A0A075LTW5"/>
<dbReference type="STRING" id="1343739.PAP_05780"/>
<dbReference type="Gene3D" id="1.25.40.10">
    <property type="entry name" value="Tetratricopeptide repeat domain"/>
    <property type="match status" value="1"/>
</dbReference>
<proteinExistence type="predicted"/>
<reference evidence="2" key="1">
    <citation type="submission" date="2013-06" db="EMBL/GenBank/DDBJ databases">
        <title>Complete Genome Sequence of Hyperthermophilic Palaeococcus pacificus DY20341T, Isolated from a Deep-Sea Hydrothermal Sediments.</title>
        <authorList>
            <person name="Zeng X."/>
            <person name="Shao Z."/>
        </authorList>
    </citation>
    <scope>NUCLEOTIDE SEQUENCE [LARGE SCALE GENOMIC DNA]</scope>
    <source>
        <strain evidence="2">DY20341</strain>
    </source>
</reference>
<dbReference type="InterPro" id="IPR011990">
    <property type="entry name" value="TPR-like_helical_dom_sf"/>
</dbReference>
<dbReference type="OrthoDB" id="85783at2157"/>
<reference evidence="1 2" key="2">
    <citation type="journal article" date="2015" name="Genome Announc.">
        <title>Complete Genome Sequence of Hyperthermophilic Piezophilic Archaeon Palaeococcus pacificus DY20341T, Isolated from Deep-Sea Hydrothermal Sediments.</title>
        <authorList>
            <person name="Zeng X."/>
            <person name="Jebbar M."/>
            <person name="Shao Z."/>
        </authorList>
    </citation>
    <scope>NUCLEOTIDE SEQUENCE [LARGE SCALE GENOMIC DNA]</scope>
    <source>
        <strain evidence="1 2">DY20341</strain>
    </source>
</reference>
<dbReference type="SUPFAM" id="SSF48452">
    <property type="entry name" value="TPR-like"/>
    <property type="match status" value="2"/>
</dbReference>
<gene>
    <name evidence="1" type="ORF">PAP_05780</name>
</gene>
<name>A0A075LTW5_9EURY</name>
<accession>A0A075LTW5</accession>
<evidence type="ECO:0000313" key="1">
    <source>
        <dbReference type="EMBL" id="AIF69556.1"/>
    </source>
</evidence>
<evidence type="ECO:0000313" key="2">
    <source>
        <dbReference type="Proteomes" id="UP000027981"/>
    </source>
</evidence>
<evidence type="ECO:0008006" key="3">
    <source>
        <dbReference type="Google" id="ProtNLM"/>
    </source>
</evidence>
<protein>
    <recommendedName>
        <fullName evidence="3">Tetratricopeptide repeat protein</fullName>
    </recommendedName>
</protein>
<dbReference type="KEGG" id="ppac:PAP_05780"/>
<sequence>MTSPTSPEDLENIGRKKINDGDLRRGVKLLVQAGKKYEEFGDTLAAAKVYKYIGLKLLPNPTLKEKARPFLLKSAFLYLHLISGEIEKYEVNLFKLEDFCVNVIESFAILNDREKLNKYTKEFAKMYEELAESYFDSDEIESAIVAYEAAYRYYKFIDAEEETKSVAGKLIDLYGKISTEYLGRKDHENAADIFYRIGYFVKDLFGYDEHYKEMLETAAKNYEKASKMAYAEGNLEKTTEILLKAQYAYLLARKTGRAKLIGVNVSRMLYQLINSHRSSGNYEKAYEKMMRLAQALLGLGKLREALAIYKDVIADSPKLDYKITIRIAFLKYLAAEKEDTDLLEKIEQIEFYMRRGDLLKAFDISHKILDGNKELEEFKKKLYEAEGISSTL</sequence>